<evidence type="ECO:0000313" key="6">
    <source>
        <dbReference type="Proteomes" id="UP000078561"/>
    </source>
</evidence>
<dbReference type="OMA" id="IACKCLS"/>
<dbReference type="GO" id="GO:0008168">
    <property type="term" value="F:methyltransferase activity"/>
    <property type="evidence" value="ECO:0007669"/>
    <property type="project" value="UniProtKB-KW"/>
</dbReference>
<keyword evidence="3" id="KW-0949">S-adenosyl-L-methionine</keyword>
<dbReference type="SUPFAM" id="SSF48452">
    <property type="entry name" value="TPR-like"/>
    <property type="match status" value="1"/>
</dbReference>
<proteinExistence type="predicted"/>
<organism evidence="5">
    <name type="scientific">Absidia glauca</name>
    <name type="common">Pin mould</name>
    <dbReference type="NCBI Taxonomy" id="4829"/>
    <lineage>
        <taxon>Eukaryota</taxon>
        <taxon>Fungi</taxon>
        <taxon>Fungi incertae sedis</taxon>
        <taxon>Mucoromycota</taxon>
        <taxon>Mucoromycotina</taxon>
        <taxon>Mucoromycetes</taxon>
        <taxon>Mucorales</taxon>
        <taxon>Cunninghamellaceae</taxon>
        <taxon>Absidia</taxon>
    </lineage>
</organism>
<dbReference type="PROSITE" id="PS50280">
    <property type="entry name" value="SET"/>
    <property type="match status" value="1"/>
</dbReference>
<evidence type="ECO:0000259" key="4">
    <source>
        <dbReference type="PROSITE" id="PS50280"/>
    </source>
</evidence>
<keyword evidence="2" id="KW-0808">Transferase</keyword>
<dbReference type="GO" id="GO:0032259">
    <property type="term" value="P:methylation"/>
    <property type="evidence" value="ECO:0007669"/>
    <property type="project" value="UniProtKB-KW"/>
</dbReference>
<dbReference type="Pfam" id="PF00856">
    <property type="entry name" value="SET"/>
    <property type="match status" value="1"/>
</dbReference>
<dbReference type="GO" id="GO:0005737">
    <property type="term" value="C:cytoplasm"/>
    <property type="evidence" value="ECO:0007669"/>
    <property type="project" value="TreeGrafter"/>
</dbReference>
<name>A0A163JPX6_ABSGL</name>
<dbReference type="SUPFAM" id="SSF82199">
    <property type="entry name" value="SET domain"/>
    <property type="match status" value="1"/>
</dbReference>
<dbReference type="InterPro" id="IPR011990">
    <property type="entry name" value="TPR-like_helical_dom_sf"/>
</dbReference>
<dbReference type="Gene3D" id="6.10.140.2220">
    <property type="match status" value="1"/>
</dbReference>
<dbReference type="AlphaFoldDB" id="A0A163JPX6"/>
<dbReference type="InParanoid" id="A0A163JPX6"/>
<dbReference type="GO" id="GO:0005634">
    <property type="term" value="C:nucleus"/>
    <property type="evidence" value="ECO:0007669"/>
    <property type="project" value="TreeGrafter"/>
</dbReference>
<feature type="domain" description="SET" evidence="4">
    <location>
        <begin position="25"/>
        <end position="261"/>
    </location>
</feature>
<dbReference type="Proteomes" id="UP000078561">
    <property type="component" value="Unassembled WGS sequence"/>
</dbReference>
<evidence type="ECO:0000256" key="2">
    <source>
        <dbReference type="ARBA" id="ARBA00022679"/>
    </source>
</evidence>
<dbReference type="Gene3D" id="1.25.40.10">
    <property type="entry name" value="Tetratricopeptide repeat domain"/>
    <property type="match status" value="1"/>
</dbReference>
<dbReference type="EMBL" id="LT553587">
    <property type="protein sequence ID" value="SAM01754.1"/>
    <property type="molecule type" value="Genomic_DNA"/>
</dbReference>
<protein>
    <recommendedName>
        <fullName evidence="4">SET domain-containing protein</fullName>
    </recommendedName>
</protein>
<reference evidence="5" key="1">
    <citation type="submission" date="2016-04" db="EMBL/GenBank/DDBJ databases">
        <authorList>
            <person name="Evans L.H."/>
            <person name="Alamgir A."/>
            <person name="Owens N."/>
            <person name="Weber N.D."/>
            <person name="Virtaneva K."/>
            <person name="Barbian K."/>
            <person name="Babar A."/>
            <person name="Rosenke K."/>
        </authorList>
    </citation>
    <scope>NUCLEOTIDE SEQUENCE [LARGE SCALE GENOMIC DNA]</scope>
    <source>
        <strain evidence="5">CBS 101.48</strain>
    </source>
</reference>
<dbReference type="PANTHER" id="PTHR46165:SF2">
    <property type="entry name" value="SET AND MYND DOMAIN-CONTAINING PROTEIN 4"/>
    <property type="match status" value="1"/>
</dbReference>
<keyword evidence="6" id="KW-1185">Reference proteome</keyword>
<dbReference type="STRING" id="4829.A0A163JPX6"/>
<dbReference type="InterPro" id="IPR001214">
    <property type="entry name" value="SET_dom"/>
</dbReference>
<dbReference type="Gene3D" id="2.170.270.10">
    <property type="entry name" value="SET domain"/>
    <property type="match status" value="1"/>
</dbReference>
<dbReference type="InterPro" id="IPR052097">
    <property type="entry name" value="SET-MYND_domain_protein"/>
</dbReference>
<dbReference type="OrthoDB" id="265717at2759"/>
<dbReference type="InterPro" id="IPR046341">
    <property type="entry name" value="SET_dom_sf"/>
</dbReference>
<sequence length="462" mass="52609">MEYWKRLCPSHISIPSPRPSQHQSNGLLFSQHCRLAHTDTEGDYVVARQQTIPEGTLILQEDPSVYQLHPSLISHRCAGCLMSLDGIKQPIPCRQSSCTWHLRYCSSICESDYWFKVHAYVCAFFVVAQNPALLLAFQMWTSGNPMSLVSNLDQQTTDMYEKGATFMADLFRFSIHDPQAMQQDLVRYQAILRCNGFGIQRKWVSRDSVGMDTVATALYLQASKFNHSCHPNVLALFVDKTIQLRTLRPVTAGESLCISYGPLAANMPLHQRQHYLRDRYFFTCGCQACQVVPDPSLPPSIDQVYLCPNCTYKRLVLKTPTCPQCHTTIDWARILKIEGAIDNYEGDWEKVLQLQSSIYHDETLTLGKTYDQLARVHHLANRSNEAIYCCKKSLSIVQSVYGPTSPEAAEEMFKLCGLYATAGNRSRTKEWIKKTCDLYRLLGLDQQLKDDMDELDAMGRFI</sequence>
<evidence type="ECO:0000256" key="3">
    <source>
        <dbReference type="ARBA" id="ARBA00022691"/>
    </source>
</evidence>
<dbReference type="Gene3D" id="1.10.220.160">
    <property type="match status" value="1"/>
</dbReference>
<accession>A0A163JPX6</accession>
<dbReference type="GO" id="GO:0042826">
    <property type="term" value="F:histone deacetylase binding"/>
    <property type="evidence" value="ECO:0007669"/>
    <property type="project" value="TreeGrafter"/>
</dbReference>
<dbReference type="PANTHER" id="PTHR46165">
    <property type="entry name" value="SET AND MYND DOMAIN-CONTAINING PROTEIN 4"/>
    <property type="match status" value="1"/>
</dbReference>
<keyword evidence="1" id="KW-0489">Methyltransferase</keyword>
<evidence type="ECO:0000256" key="1">
    <source>
        <dbReference type="ARBA" id="ARBA00022603"/>
    </source>
</evidence>
<gene>
    <name evidence="5" type="primary">ABSGL_07503.1 scaffold 8890</name>
</gene>
<evidence type="ECO:0000313" key="5">
    <source>
        <dbReference type="EMBL" id="SAM01754.1"/>
    </source>
</evidence>